<sequence>MPGEQRYLHHIIEKHFGPHKPQPSLSFQAEGEAAGGMVKVWDSFRHRISSRHLGLQNLCEKCLLRSQSLKKRVKTLFPHNPQAFLIDTYIA</sequence>
<comment type="caution">
    <text evidence="1">The sequence shown here is derived from an EMBL/GenBank/DDBJ whole genome shotgun (WGS) entry which is preliminary data.</text>
</comment>
<evidence type="ECO:0000313" key="2">
    <source>
        <dbReference type="Proteomes" id="UP000324222"/>
    </source>
</evidence>
<accession>A0A5B7DW24</accession>
<reference evidence="1 2" key="1">
    <citation type="submission" date="2019-05" db="EMBL/GenBank/DDBJ databases">
        <title>Another draft genome of Portunus trituberculatus and its Hox gene families provides insights of decapod evolution.</title>
        <authorList>
            <person name="Jeong J.-H."/>
            <person name="Song I."/>
            <person name="Kim S."/>
            <person name="Choi T."/>
            <person name="Kim D."/>
            <person name="Ryu S."/>
            <person name="Kim W."/>
        </authorList>
    </citation>
    <scope>NUCLEOTIDE SEQUENCE [LARGE SCALE GENOMIC DNA]</scope>
    <source>
        <tissue evidence="1">Muscle</tissue>
    </source>
</reference>
<evidence type="ECO:0000313" key="1">
    <source>
        <dbReference type="EMBL" id="MPC25700.1"/>
    </source>
</evidence>
<name>A0A5B7DW24_PORTR</name>
<dbReference type="AlphaFoldDB" id="A0A5B7DW24"/>
<organism evidence="1 2">
    <name type="scientific">Portunus trituberculatus</name>
    <name type="common">Swimming crab</name>
    <name type="synonym">Neptunus trituberculatus</name>
    <dbReference type="NCBI Taxonomy" id="210409"/>
    <lineage>
        <taxon>Eukaryota</taxon>
        <taxon>Metazoa</taxon>
        <taxon>Ecdysozoa</taxon>
        <taxon>Arthropoda</taxon>
        <taxon>Crustacea</taxon>
        <taxon>Multicrustacea</taxon>
        <taxon>Malacostraca</taxon>
        <taxon>Eumalacostraca</taxon>
        <taxon>Eucarida</taxon>
        <taxon>Decapoda</taxon>
        <taxon>Pleocyemata</taxon>
        <taxon>Brachyura</taxon>
        <taxon>Eubrachyura</taxon>
        <taxon>Portunoidea</taxon>
        <taxon>Portunidae</taxon>
        <taxon>Portuninae</taxon>
        <taxon>Portunus</taxon>
    </lineage>
</organism>
<dbReference type="Proteomes" id="UP000324222">
    <property type="component" value="Unassembled WGS sequence"/>
</dbReference>
<gene>
    <name evidence="1" type="ORF">E2C01_018823</name>
</gene>
<protein>
    <submittedName>
        <fullName evidence="1">Uncharacterized protein</fullName>
    </submittedName>
</protein>
<keyword evidence="2" id="KW-1185">Reference proteome</keyword>
<dbReference type="EMBL" id="VSRR010001498">
    <property type="protein sequence ID" value="MPC25700.1"/>
    <property type="molecule type" value="Genomic_DNA"/>
</dbReference>
<proteinExistence type="predicted"/>